<proteinExistence type="predicted"/>
<dbReference type="EMBL" id="UYJE01010392">
    <property type="protein sequence ID" value="VDI82800.1"/>
    <property type="molecule type" value="Genomic_DNA"/>
</dbReference>
<reference evidence="1" key="1">
    <citation type="submission" date="2018-11" db="EMBL/GenBank/DDBJ databases">
        <authorList>
            <person name="Alioto T."/>
            <person name="Alioto T."/>
        </authorList>
    </citation>
    <scope>NUCLEOTIDE SEQUENCE</scope>
</reference>
<protein>
    <submittedName>
        <fullName evidence="1">Uncharacterized protein</fullName>
    </submittedName>
</protein>
<dbReference type="Proteomes" id="UP000596742">
    <property type="component" value="Unassembled WGS sequence"/>
</dbReference>
<sequence>MSDEFEKLVPYLPCLPDDDVIKMILIAGDVNARKGSKQLDFIQNDIIDTHISSLFEDYNPYFDIPVRHSQDSILSPRGETLNDLCVQTGIRILNGRTPGDYIGSTKMQNNREMEAVSIRLYKYLCEEVVGSKSIVRYRRLYYKLHDDILSDNSREVISSGSKAEGLDLPGSDLDMMFCLKSWKVYEDKPKDKENVLLLDTDNALPGFALLKKADSSSFPCYTTKTSDGYLISNEDFVKLLWQDMRQAVPVLEKHGPALTN</sequence>
<organism evidence="1 2">
    <name type="scientific">Mytilus galloprovincialis</name>
    <name type="common">Mediterranean mussel</name>
    <dbReference type="NCBI Taxonomy" id="29158"/>
    <lineage>
        <taxon>Eukaryota</taxon>
        <taxon>Metazoa</taxon>
        <taxon>Spiralia</taxon>
        <taxon>Lophotrochozoa</taxon>
        <taxon>Mollusca</taxon>
        <taxon>Bivalvia</taxon>
        <taxon>Autobranchia</taxon>
        <taxon>Pteriomorphia</taxon>
        <taxon>Mytilida</taxon>
        <taxon>Mytiloidea</taxon>
        <taxon>Mytilidae</taxon>
        <taxon>Mytilinae</taxon>
        <taxon>Mytilus</taxon>
    </lineage>
</organism>
<evidence type="ECO:0000313" key="2">
    <source>
        <dbReference type="Proteomes" id="UP000596742"/>
    </source>
</evidence>
<keyword evidence="2" id="KW-1185">Reference proteome</keyword>
<dbReference type="AlphaFoldDB" id="A0A8B6HQD0"/>
<accession>A0A8B6HQD0</accession>
<evidence type="ECO:0000313" key="1">
    <source>
        <dbReference type="EMBL" id="VDI82800.1"/>
    </source>
</evidence>
<name>A0A8B6HQD0_MYTGA</name>
<comment type="caution">
    <text evidence="1">The sequence shown here is derived from an EMBL/GenBank/DDBJ whole genome shotgun (WGS) entry which is preliminary data.</text>
</comment>
<dbReference type="OrthoDB" id="10486202at2759"/>
<gene>
    <name evidence="1" type="ORF">MGAL_10B034836</name>
</gene>